<dbReference type="InterPro" id="IPR002213">
    <property type="entry name" value="UDP_glucos_trans"/>
</dbReference>
<organism evidence="13 14">
    <name type="scientific">Caenorhabditis angaria</name>
    <dbReference type="NCBI Taxonomy" id="860376"/>
    <lineage>
        <taxon>Eukaryota</taxon>
        <taxon>Metazoa</taxon>
        <taxon>Ecdysozoa</taxon>
        <taxon>Nematoda</taxon>
        <taxon>Chromadorea</taxon>
        <taxon>Rhabditida</taxon>
        <taxon>Rhabditina</taxon>
        <taxon>Rhabditomorpha</taxon>
        <taxon>Rhabditoidea</taxon>
        <taxon>Rhabditidae</taxon>
        <taxon>Peloderinae</taxon>
        <taxon>Caenorhabditis</taxon>
    </lineage>
</organism>
<feature type="chain" id="PRO_5040333885" description="glucuronosyltransferase" evidence="12">
    <location>
        <begin position="21"/>
        <end position="524"/>
    </location>
</feature>
<sequence>MSKKTILIFLILIFASCANSLNIVFYINVIAQTHVSFFTKSINLLLSRGHNIDIVYAKLNDRVILKDITGVKNVYEIEFAEKNHWHNNMAYLGNPFIKPSRPFLDLPTYDGLALELCDIAVKDDNLLNFLKKGEYDIGIFSDYDPCAAIMMRAANIPSTAALLPTAMFQNHILNAGLPSPSSIYGTTIVPENDGSFYDKMFHFIKSGYNIFWRLPKFYSGFDSLTRAKFGKSFPSTKTIEEEVDILFVNSNEIIERPRPISHKIKYIGGIGVPKAKPLSKEIDELLNTSSKGTVIFSFGTQIPTKRVPIEIRRNFVKAFKKFPDFLFLWKYDNVTEDQELFKDANNVKRIEWLPQTDLLQDERVKCFISHMGMNSFIETSILGIPVLSIPLIVDQQHNSQNAQNRETGIIVDRDSLTSENIEKALSKLLFDSKYMENAKKIGKLMRDKPEQSEKLFIEWLEYVGNNPGFHNIVNLPNISTFFYYSGDVILFVFSFIVFTTWFLYRFVFSKIRISISSSKKIKDN</sequence>
<feature type="transmembrane region" description="Helical" evidence="11">
    <location>
        <begin position="481"/>
        <end position="504"/>
    </location>
</feature>
<comment type="catalytic activity">
    <reaction evidence="10">
        <text>glucuronate acceptor + UDP-alpha-D-glucuronate = acceptor beta-D-glucuronoside + UDP + H(+)</text>
        <dbReference type="Rhea" id="RHEA:21032"/>
        <dbReference type="ChEBI" id="CHEBI:15378"/>
        <dbReference type="ChEBI" id="CHEBI:58052"/>
        <dbReference type="ChEBI" id="CHEBI:58223"/>
        <dbReference type="ChEBI" id="CHEBI:132367"/>
        <dbReference type="ChEBI" id="CHEBI:132368"/>
        <dbReference type="EC" id="2.4.1.17"/>
    </reaction>
</comment>
<evidence type="ECO:0000256" key="11">
    <source>
        <dbReference type="SAM" id="Phobius"/>
    </source>
</evidence>
<gene>
    <name evidence="13" type="ORF">CAMP_LOCUS11494</name>
</gene>
<keyword evidence="14" id="KW-1185">Reference proteome</keyword>
<dbReference type="FunFam" id="3.40.50.2000:FF:000021">
    <property type="entry name" value="UDP-glucuronosyltransferase"/>
    <property type="match status" value="1"/>
</dbReference>
<evidence type="ECO:0000256" key="9">
    <source>
        <dbReference type="ARBA" id="ARBA00023136"/>
    </source>
</evidence>
<keyword evidence="9 11" id="KW-0472">Membrane</keyword>
<protein>
    <recommendedName>
        <fullName evidence="3">glucuronosyltransferase</fullName>
        <ecNumber evidence="3">2.4.1.17</ecNumber>
    </recommendedName>
</protein>
<evidence type="ECO:0000256" key="1">
    <source>
        <dbReference type="ARBA" id="ARBA00004167"/>
    </source>
</evidence>
<dbReference type="GO" id="GO:0016020">
    <property type="term" value="C:membrane"/>
    <property type="evidence" value="ECO:0007669"/>
    <property type="project" value="UniProtKB-SubCell"/>
</dbReference>
<accession>A0A9P1N5R7</accession>
<evidence type="ECO:0000256" key="2">
    <source>
        <dbReference type="ARBA" id="ARBA00009995"/>
    </source>
</evidence>
<evidence type="ECO:0000256" key="5">
    <source>
        <dbReference type="ARBA" id="ARBA00022679"/>
    </source>
</evidence>
<evidence type="ECO:0000313" key="14">
    <source>
        <dbReference type="Proteomes" id="UP001152747"/>
    </source>
</evidence>
<keyword evidence="4" id="KW-0328">Glycosyltransferase</keyword>
<dbReference type="AlphaFoldDB" id="A0A9P1N5R7"/>
<evidence type="ECO:0000256" key="8">
    <source>
        <dbReference type="ARBA" id="ARBA00022989"/>
    </source>
</evidence>
<keyword evidence="8 11" id="KW-1133">Transmembrane helix</keyword>
<dbReference type="PANTHER" id="PTHR48043:SF154">
    <property type="entry name" value="GLUCURONOSYLTRANSFERASE"/>
    <property type="match status" value="1"/>
</dbReference>
<keyword evidence="7 12" id="KW-0732">Signal</keyword>
<dbReference type="Gene3D" id="3.40.50.2000">
    <property type="entry name" value="Glycogen Phosphorylase B"/>
    <property type="match status" value="1"/>
</dbReference>
<comment type="caution">
    <text evidence="13">The sequence shown here is derived from an EMBL/GenBank/DDBJ whole genome shotgun (WGS) entry which is preliminary data.</text>
</comment>
<reference evidence="13" key="1">
    <citation type="submission" date="2022-11" db="EMBL/GenBank/DDBJ databases">
        <authorList>
            <person name="Kikuchi T."/>
        </authorList>
    </citation>
    <scope>NUCLEOTIDE SEQUENCE</scope>
    <source>
        <strain evidence="13">PS1010</strain>
    </source>
</reference>
<evidence type="ECO:0000256" key="7">
    <source>
        <dbReference type="ARBA" id="ARBA00022729"/>
    </source>
</evidence>
<dbReference type="CDD" id="cd03784">
    <property type="entry name" value="GT1_Gtf-like"/>
    <property type="match status" value="1"/>
</dbReference>
<keyword evidence="5" id="KW-0808">Transferase</keyword>
<comment type="subcellular location">
    <subcellularLocation>
        <location evidence="1">Membrane</location>
        <topology evidence="1">Single-pass membrane protein</topology>
    </subcellularLocation>
</comment>
<dbReference type="Pfam" id="PF00201">
    <property type="entry name" value="UDPGT"/>
    <property type="match status" value="1"/>
</dbReference>
<evidence type="ECO:0000313" key="13">
    <source>
        <dbReference type="EMBL" id="CAI5448857.1"/>
    </source>
</evidence>
<evidence type="ECO:0000256" key="10">
    <source>
        <dbReference type="ARBA" id="ARBA00047475"/>
    </source>
</evidence>
<dbReference type="GO" id="GO:0015020">
    <property type="term" value="F:glucuronosyltransferase activity"/>
    <property type="evidence" value="ECO:0007669"/>
    <property type="project" value="UniProtKB-EC"/>
</dbReference>
<keyword evidence="6 11" id="KW-0812">Transmembrane</keyword>
<proteinExistence type="inferred from homology"/>
<dbReference type="PROSITE" id="PS51257">
    <property type="entry name" value="PROKAR_LIPOPROTEIN"/>
    <property type="match status" value="1"/>
</dbReference>
<dbReference type="SUPFAM" id="SSF53756">
    <property type="entry name" value="UDP-Glycosyltransferase/glycogen phosphorylase"/>
    <property type="match status" value="1"/>
</dbReference>
<dbReference type="OrthoDB" id="5835829at2759"/>
<comment type="similarity">
    <text evidence="2">Belongs to the UDP-glycosyltransferase family.</text>
</comment>
<feature type="signal peptide" evidence="12">
    <location>
        <begin position="1"/>
        <end position="20"/>
    </location>
</feature>
<dbReference type="EMBL" id="CANHGI010000004">
    <property type="protein sequence ID" value="CAI5448857.1"/>
    <property type="molecule type" value="Genomic_DNA"/>
</dbReference>
<dbReference type="PANTHER" id="PTHR48043">
    <property type="entry name" value="EG:EG0003.4 PROTEIN-RELATED"/>
    <property type="match status" value="1"/>
</dbReference>
<evidence type="ECO:0000256" key="4">
    <source>
        <dbReference type="ARBA" id="ARBA00022676"/>
    </source>
</evidence>
<name>A0A9P1N5R7_9PELO</name>
<dbReference type="Proteomes" id="UP001152747">
    <property type="component" value="Unassembled WGS sequence"/>
</dbReference>
<evidence type="ECO:0000256" key="12">
    <source>
        <dbReference type="SAM" id="SignalP"/>
    </source>
</evidence>
<dbReference type="InterPro" id="IPR050271">
    <property type="entry name" value="UDP-glycosyltransferase"/>
</dbReference>
<evidence type="ECO:0000256" key="3">
    <source>
        <dbReference type="ARBA" id="ARBA00012544"/>
    </source>
</evidence>
<evidence type="ECO:0000256" key="6">
    <source>
        <dbReference type="ARBA" id="ARBA00022692"/>
    </source>
</evidence>
<dbReference type="EC" id="2.4.1.17" evidence="3"/>